<evidence type="ECO:0000313" key="3">
    <source>
        <dbReference type="Proteomes" id="UP000015102"/>
    </source>
</evidence>
<dbReference type="Proteomes" id="UP000015102">
    <property type="component" value="Unassembled WGS sequence"/>
</dbReference>
<reference evidence="2" key="2">
    <citation type="submission" date="2015-06" db="UniProtKB">
        <authorList>
            <consortium name="EnsemblMetazoa"/>
        </authorList>
    </citation>
    <scope>IDENTIFICATION</scope>
</reference>
<dbReference type="AlphaFoldDB" id="T1GKI0"/>
<dbReference type="HOGENOM" id="CLU_1079981_0_0_1"/>
<dbReference type="GO" id="GO:0008170">
    <property type="term" value="F:N-methyltransferase activity"/>
    <property type="evidence" value="ECO:0007669"/>
    <property type="project" value="UniProtKB-ARBA"/>
</dbReference>
<proteinExistence type="predicted"/>
<feature type="domain" description="SET" evidence="1">
    <location>
        <begin position="66"/>
        <end position="147"/>
    </location>
</feature>
<reference evidence="3" key="1">
    <citation type="submission" date="2013-02" db="EMBL/GenBank/DDBJ databases">
        <authorList>
            <person name="Hughes D."/>
        </authorList>
    </citation>
    <scope>NUCLEOTIDE SEQUENCE</scope>
    <source>
        <strain>Durham</strain>
        <strain evidence="3">NC isolate 2 -- Noor lab</strain>
    </source>
</reference>
<dbReference type="GO" id="GO:0008276">
    <property type="term" value="F:protein methyltransferase activity"/>
    <property type="evidence" value="ECO:0007669"/>
    <property type="project" value="UniProtKB-ARBA"/>
</dbReference>
<dbReference type="GO" id="GO:0008757">
    <property type="term" value="F:S-adenosylmethionine-dependent methyltransferase activity"/>
    <property type="evidence" value="ECO:0007669"/>
    <property type="project" value="UniProtKB-ARBA"/>
</dbReference>
<protein>
    <recommendedName>
        <fullName evidence="1">SET domain-containing protein</fullName>
    </recommendedName>
</protein>
<dbReference type="SUPFAM" id="SSF82199">
    <property type="entry name" value="SET domain"/>
    <property type="match status" value="1"/>
</dbReference>
<dbReference type="InterPro" id="IPR001214">
    <property type="entry name" value="SET_dom"/>
</dbReference>
<keyword evidence="3" id="KW-1185">Reference proteome</keyword>
<sequence>PSKSTSCFDWTEKGKSEQDVYNAILGFKLSRNNEKCKEDFLAANEFIKFALSRIPAYRAFIKNERKIYEIFKKVYSHILGHRFFNSNYPLYDHEKTMDFVYMVDWIHGLFKHSCKPNVAIHRSPNSNKNRYILLTDVKAGEPLYIAYLKMDYTLPLETRKKFFDCSCIACKRRLFVNRIAYFDYGITLSDYDISVKNVNSERKLEKWFKAQIQEISTVSKKDSHRRQLIMLLLDYLYPNNEETVMGKYDPELITERDE</sequence>
<dbReference type="InterPro" id="IPR046341">
    <property type="entry name" value="SET_dom_sf"/>
</dbReference>
<evidence type="ECO:0000259" key="1">
    <source>
        <dbReference type="Pfam" id="PF00856"/>
    </source>
</evidence>
<evidence type="ECO:0000313" key="2">
    <source>
        <dbReference type="EnsemblMetazoa" id="MESCA004004-PA"/>
    </source>
</evidence>
<dbReference type="Gene3D" id="2.170.270.10">
    <property type="entry name" value="SET domain"/>
    <property type="match status" value="1"/>
</dbReference>
<name>T1GKI0_MEGSC</name>
<dbReference type="EMBL" id="CAQQ02390005">
    <property type="status" value="NOT_ANNOTATED_CDS"/>
    <property type="molecule type" value="Genomic_DNA"/>
</dbReference>
<dbReference type="EnsemblMetazoa" id="MESCA004004-RA">
    <property type="protein sequence ID" value="MESCA004004-PA"/>
    <property type="gene ID" value="MESCA004004"/>
</dbReference>
<dbReference type="Pfam" id="PF00856">
    <property type="entry name" value="SET"/>
    <property type="match status" value="1"/>
</dbReference>
<organism evidence="2 3">
    <name type="scientific">Megaselia scalaris</name>
    <name type="common">Humpbacked fly</name>
    <name type="synonym">Phora scalaris</name>
    <dbReference type="NCBI Taxonomy" id="36166"/>
    <lineage>
        <taxon>Eukaryota</taxon>
        <taxon>Metazoa</taxon>
        <taxon>Ecdysozoa</taxon>
        <taxon>Arthropoda</taxon>
        <taxon>Hexapoda</taxon>
        <taxon>Insecta</taxon>
        <taxon>Pterygota</taxon>
        <taxon>Neoptera</taxon>
        <taxon>Endopterygota</taxon>
        <taxon>Diptera</taxon>
        <taxon>Brachycera</taxon>
        <taxon>Muscomorpha</taxon>
        <taxon>Platypezoidea</taxon>
        <taxon>Phoridae</taxon>
        <taxon>Megaseliini</taxon>
        <taxon>Megaselia</taxon>
    </lineage>
</organism>
<accession>T1GKI0</accession>